<comment type="caution">
    <text evidence="2">The sequence shown here is derived from an EMBL/GenBank/DDBJ whole genome shotgun (WGS) entry which is preliminary data.</text>
</comment>
<evidence type="ECO:0000313" key="3">
    <source>
        <dbReference type="Proteomes" id="UP001576780"/>
    </source>
</evidence>
<evidence type="ECO:0000313" key="2">
    <source>
        <dbReference type="EMBL" id="MFB2835400.1"/>
    </source>
</evidence>
<dbReference type="Proteomes" id="UP001576780">
    <property type="component" value="Unassembled WGS sequence"/>
</dbReference>
<dbReference type="PANTHER" id="PTHR39639:SF1">
    <property type="entry name" value="DUF262 DOMAIN-CONTAINING PROTEIN"/>
    <property type="match status" value="1"/>
</dbReference>
<proteinExistence type="predicted"/>
<name>A0ABV4WJX9_9CYAN</name>
<dbReference type="EMBL" id="JBHFNT010000107">
    <property type="protein sequence ID" value="MFB2835400.1"/>
    <property type="molecule type" value="Genomic_DNA"/>
</dbReference>
<evidence type="ECO:0000259" key="1">
    <source>
        <dbReference type="SMART" id="SM00507"/>
    </source>
</evidence>
<reference evidence="2 3" key="1">
    <citation type="submission" date="2024-09" db="EMBL/GenBank/DDBJ databases">
        <title>Floridaenema gen nov. (Aerosakkonemataceae, Aerosakkonematales ord. nov., Cyanobacteria) from benthic tropical and subtropical fresh waters, with the description of four new species.</title>
        <authorList>
            <person name="Moretto J.A."/>
            <person name="Berthold D.E."/>
            <person name="Lefler F.W."/>
            <person name="Huang I.-S."/>
            <person name="Laughinghouse H. IV."/>
        </authorList>
    </citation>
    <scope>NUCLEOTIDE SEQUENCE [LARGE SCALE GENOMIC DNA]</scope>
    <source>
        <strain evidence="2 3">BLCC-F167</strain>
    </source>
</reference>
<dbReference type="Pfam" id="PF14279">
    <property type="entry name" value="HNH_5"/>
    <property type="match status" value="1"/>
</dbReference>
<dbReference type="CDD" id="cd00085">
    <property type="entry name" value="HNHc"/>
    <property type="match status" value="1"/>
</dbReference>
<feature type="domain" description="HNH nuclease" evidence="1">
    <location>
        <begin position="795"/>
        <end position="848"/>
    </location>
</feature>
<dbReference type="RefSeq" id="WP_413277813.1">
    <property type="nucleotide sequence ID" value="NZ_JBHFNT010000107.1"/>
</dbReference>
<protein>
    <submittedName>
        <fullName evidence="2">DUF262 domain-containing protein</fullName>
    </submittedName>
</protein>
<dbReference type="SMART" id="SM00507">
    <property type="entry name" value="HNHc"/>
    <property type="match status" value="1"/>
</dbReference>
<dbReference type="PANTHER" id="PTHR39639">
    <property type="entry name" value="CHROMOSOME 16, WHOLE GENOME SHOTGUN SEQUENCE"/>
    <property type="match status" value="1"/>
</dbReference>
<dbReference type="InterPro" id="IPR029471">
    <property type="entry name" value="HNH_5"/>
</dbReference>
<sequence length="868" mass="101679">MDNIFLKQEDFDRIFSSQLKITTYSQSIESLFRERSLNKIKYDPYYQRNYVWNPEKATFFIESILLGTEIPPIILFDNGSIKEVIDGRQRFETILRFLKKDLKLTEKGLHELKDLNKKAFDDLSNEIQDIFLDSTLRVFEFTVVNEPKLDNDLEDKIKKEIFSRYNSGITPLKKTELDNATYLNDPVTKHFKEMLNKNVELTEITYQLFLKPAKIEDNDKSKIQKILPFVRKQLILAMLPIRSYASSQSRAETIDKLYEFISSNSEPREVSSKFFKKIILVNKINCFLAKRSVESNRLVCECLLWALSVLEKENVHLNEETIFSDDFADLIAKNLDNFTPEGSHFYTPTLLRYQTIADFFSEKLNINFSNYLGGGKPKINDYNQDATLVKVNQLDTLRTTKPDPQRVTIDDFFSKLRKKRLLLRPPYQRSEVINIPKASALIESILLGIQLPPIFIFSRSDGVWEVIDGQQRLLSILAFTGGSYVDEQGNEQKSKNDRFAMRQLRILRQLEKKKFEELDINLQDKIYDFPLLVVEINEKANPQFQPVDLFIRLNNKPFPIPENSFEMWNAWVKKDLIDEIKKNTSKHKSWFYITRGKNDYGDRMLNEELYTLLVYIDYHKTSGKGKSVGVLDIHLRNNSINARIKDKRDVTKLLQSASTDIESLQLFRESIKHIESFIRVLKLILLDRDIDNGDLNNFLGNELNSIFDAGRELQVLVRRFQDFYMLWYILSDLNYQMAKFHRKKIKQLLKEIFIYMKNPSKADPEIIMKGFNERLEIMKSDYTKEDRRLRLTEEEKKLLIKSQGNRCALTNAPIYYGDELHFDHIIPLAIGGSDTIDNIQVTYPDANRQKGANFPQQLSLKFDESQPL</sequence>
<dbReference type="InterPro" id="IPR003615">
    <property type="entry name" value="HNH_nuc"/>
</dbReference>
<dbReference type="Pfam" id="PF03235">
    <property type="entry name" value="GmrSD_N"/>
    <property type="match status" value="2"/>
</dbReference>
<organism evidence="2 3">
    <name type="scientific">Floridaenema evergladense BLCC-F167</name>
    <dbReference type="NCBI Taxonomy" id="3153639"/>
    <lineage>
        <taxon>Bacteria</taxon>
        <taxon>Bacillati</taxon>
        <taxon>Cyanobacteriota</taxon>
        <taxon>Cyanophyceae</taxon>
        <taxon>Oscillatoriophycideae</taxon>
        <taxon>Aerosakkonematales</taxon>
        <taxon>Aerosakkonemataceae</taxon>
        <taxon>Floridanema</taxon>
        <taxon>Floridanema evergladense</taxon>
    </lineage>
</organism>
<keyword evidence="3" id="KW-1185">Reference proteome</keyword>
<dbReference type="InterPro" id="IPR004919">
    <property type="entry name" value="GmrSD_N"/>
</dbReference>
<dbReference type="Gene3D" id="1.10.30.50">
    <property type="match status" value="1"/>
</dbReference>
<gene>
    <name evidence="2" type="ORF">ACE1CA_12785</name>
</gene>
<accession>A0ABV4WJX9</accession>